<evidence type="ECO:0000259" key="9">
    <source>
        <dbReference type="Pfam" id="PF00149"/>
    </source>
</evidence>
<dbReference type="NCBIfam" id="TIGR00668">
    <property type="entry name" value="apaH"/>
    <property type="match status" value="1"/>
</dbReference>
<evidence type="ECO:0000256" key="3">
    <source>
        <dbReference type="ARBA" id="ARBA00012506"/>
    </source>
</evidence>
<comment type="catalytic activity">
    <reaction evidence="8">
        <text>P(1),P(4)-bis(5'-adenosyl) tetraphosphate + H2O = 2 ADP + 2 H(+)</text>
        <dbReference type="Rhea" id="RHEA:24252"/>
        <dbReference type="ChEBI" id="CHEBI:15377"/>
        <dbReference type="ChEBI" id="CHEBI:15378"/>
        <dbReference type="ChEBI" id="CHEBI:58141"/>
        <dbReference type="ChEBI" id="CHEBI:456216"/>
        <dbReference type="EC" id="3.6.1.41"/>
    </reaction>
</comment>
<evidence type="ECO:0000256" key="7">
    <source>
        <dbReference type="ARBA" id="ARBA00033210"/>
    </source>
</evidence>
<proteinExistence type="inferred from homology"/>
<dbReference type="SUPFAM" id="SSF56300">
    <property type="entry name" value="Metallo-dependent phosphatases"/>
    <property type="match status" value="1"/>
</dbReference>
<evidence type="ECO:0000313" key="11">
    <source>
        <dbReference type="Proteomes" id="UP000503320"/>
    </source>
</evidence>
<accession>A0A6M3HU75</accession>
<evidence type="ECO:0000256" key="4">
    <source>
        <dbReference type="ARBA" id="ARBA00022801"/>
    </source>
</evidence>
<dbReference type="EC" id="3.6.1.41" evidence="3"/>
<dbReference type="GO" id="GO:0008803">
    <property type="term" value="F:bis(5'-nucleosyl)-tetraphosphatase (symmetrical) activity"/>
    <property type="evidence" value="ECO:0007669"/>
    <property type="project" value="UniProtKB-EC"/>
</dbReference>
<evidence type="ECO:0000256" key="1">
    <source>
        <dbReference type="ARBA" id="ARBA00003413"/>
    </source>
</evidence>
<dbReference type="EMBL" id="CP038017">
    <property type="protein sequence ID" value="QIV94785.1"/>
    <property type="molecule type" value="Genomic_DNA"/>
</dbReference>
<gene>
    <name evidence="10" type="ORF">E3E15_05235</name>
</gene>
<comment type="function">
    <text evidence="1">Hydrolyzes diadenosine 5',5'''-P1,P4-tetraphosphate to yield ADP.</text>
</comment>
<evidence type="ECO:0000313" key="10">
    <source>
        <dbReference type="EMBL" id="QIV94785.1"/>
    </source>
</evidence>
<dbReference type="RefSeq" id="WP_035719644.1">
    <property type="nucleotide sequence ID" value="NZ_CP038017.1"/>
</dbReference>
<keyword evidence="11" id="KW-1185">Reference proteome</keyword>
<dbReference type="CDD" id="cd07422">
    <property type="entry name" value="MPP_ApaH"/>
    <property type="match status" value="1"/>
</dbReference>
<dbReference type="Gene3D" id="3.60.21.10">
    <property type="match status" value="1"/>
</dbReference>
<organism evidence="10 11">
    <name type="scientific">Allofrancisella frigidaquae</name>
    <dbReference type="NCBI Taxonomy" id="1085644"/>
    <lineage>
        <taxon>Bacteria</taxon>
        <taxon>Pseudomonadati</taxon>
        <taxon>Pseudomonadota</taxon>
        <taxon>Gammaproteobacteria</taxon>
        <taxon>Thiotrichales</taxon>
        <taxon>Francisellaceae</taxon>
        <taxon>Allofrancisella</taxon>
    </lineage>
</organism>
<reference evidence="10 11" key="1">
    <citation type="submission" date="2019-03" db="EMBL/GenBank/DDBJ databases">
        <title>Complete Genome Sequence of Allofrancisella frigidaquae Strain SYSU 10HL1970 Isolated from Water-Cooling Systems in China.</title>
        <authorList>
            <person name="Ohrman C."/>
            <person name="Uneklint I."/>
            <person name="Sjodin A."/>
        </authorList>
    </citation>
    <scope>NUCLEOTIDE SEQUENCE [LARGE SCALE GENOMIC DNA]</scope>
    <source>
        <strain evidence="10 11">SYSU 10HL1970</strain>
    </source>
</reference>
<sequence length="275" mass="31803">MATYVIGDVQGCYDELQLLLEKIKFNKNTDKLIFAGDIINKGPKSLETINFIMSLKERAQLILGNHEILFLAISYNFLSSNNKHTFDEILNASNLKEIQEWLCNQKFLIKLDNYYITHAGIPHIWSPKKALKRANEVEFILKNETTRKLLLANLFNEEIAKWNKELEGIERWLCILNYFTRMRAIKKNGELDLKFSSTIENIPNGFEPWFKFKHKKFSTDKILIFGHWAALKGVTGNKNIIALDTGCVFGGKLTCYCTKNKKIISINAIKSYRNI</sequence>
<dbReference type="GO" id="GO:0005737">
    <property type="term" value="C:cytoplasm"/>
    <property type="evidence" value="ECO:0007669"/>
    <property type="project" value="TreeGrafter"/>
</dbReference>
<dbReference type="InterPro" id="IPR004843">
    <property type="entry name" value="Calcineurin-like_PHP"/>
</dbReference>
<dbReference type="Pfam" id="PF00149">
    <property type="entry name" value="Metallophos"/>
    <property type="match status" value="1"/>
</dbReference>
<evidence type="ECO:0000256" key="6">
    <source>
        <dbReference type="ARBA" id="ARBA00032248"/>
    </source>
</evidence>
<dbReference type="GO" id="GO:0110154">
    <property type="term" value="P:RNA decapping"/>
    <property type="evidence" value="ECO:0007669"/>
    <property type="project" value="TreeGrafter"/>
</dbReference>
<protein>
    <recommendedName>
        <fullName evidence="3">bis(5'-nucleosyl)-tetraphosphatase (symmetrical)</fullName>
        <ecNumber evidence="3">3.6.1.41</ecNumber>
    </recommendedName>
    <alternativeName>
        <fullName evidence="6">Ap4A hydrolase</fullName>
    </alternativeName>
    <alternativeName>
        <fullName evidence="5">Diadenosine 5',5'''-P1,P4-tetraphosphate pyrophosphohydrolase</fullName>
    </alternativeName>
    <alternativeName>
        <fullName evidence="7">Diadenosine tetraphosphatase</fullName>
    </alternativeName>
</protein>
<dbReference type="GO" id="GO:0016791">
    <property type="term" value="F:phosphatase activity"/>
    <property type="evidence" value="ECO:0007669"/>
    <property type="project" value="TreeGrafter"/>
</dbReference>
<dbReference type="InterPro" id="IPR050126">
    <property type="entry name" value="Ap4A_hydrolase"/>
</dbReference>
<dbReference type="NCBIfam" id="NF001204">
    <property type="entry name" value="PRK00166.1"/>
    <property type="match status" value="1"/>
</dbReference>
<dbReference type="PANTHER" id="PTHR42850:SF11">
    <property type="entry name" value="BIS(5'-NUCLEOSYL)-TETRAPHOSPHATASE [SYMMETRICAL]"/>
    <property type="match status" value="1"/>
</dbReference>
<evidence type="ECO:0000256" key="2">
    <source>
        <dbReference type="ARBA" id="ARBA00005419"/>
    </source>
</evidence>
<comment type="similarity">
    <text evidence="2">Belongs to the Ap4A hydrolase family.</text>
</comment>
<keyword evidence="4 10" id="KW-0378">Hydrolase</keyword>
<name>A0A6M3HU75_9GAMM</name>
<dbReference type="Proteomes" id="UP000503320">
    <property type="component" value="Chromosome"/>
</dbReference>
<dbReference type="PANTHER" id="PTHR42850">
    <property type="entry name" value="METALLOPHOSPHOESTERASE"/>
    <property type="match status" value="1"/>
</dbReference>
<dbReference type="InterPro" id="IPR004617">
    <property type="entry name" value="ApaH"/>
</dbReference>
<evidence type="ECO:0000256" key="8">
    <source>
        <dbReference type="ARBA" id="ARBA00049417"/>
    </source>
</evidence>
<dbReference type="InterPro" id="IPR029052">
    <property type="entry name" value="Metallo-depent_PP-like"/>
</dbReference>
<dbReference type="PIRSF" id="PIRSF000903">
    <property type="entry name" value="B5n-ttraPtase_sm"/>
    <property type="match status" value="1"/>
</dbReference>
<evidence type="ECO:0000256" key="5">
    <source>
        <dbReference type="ARBA" id="ARBA00031248"/>
    </source>
</evidence>
<dbReference type="PRINTS" id="PR00114">
    <property type="entry name" value="STPHPHTASE"/>
</dbReference>
<feature type="domain" description="Calcineurin-like phosphoesterase" evidence="9">
    <location>
        <begin position="3"/>
        <end position="147"/>
    </location>
</feature>
<dbReference type="InterPro" id="IPR006186">
    <property type="entry name" value="Ser/Thr-sp_prot-phosphatase"/>
</dbReference>
<dbReference type="AlphaFoldDB" id="A0A6M3HU75"/>
<dbReference type="KEGG" id="afri:E3E15_05235"/>